<feature type="compositionally biased region" description="Basic and acidic residues" evidence="1">
    <location>
        <begin position="29"/>
        <end position="53"/>
    </location>
</feature>
<dbReference type="PROSITE" id="PS51257">
    <property type="entry name" value="PROKAR_LIPOPROTEIN"/>
    <property type="match status" value="1"/>
</dbReference>
<protein>
    <submittedName>
        <fullName evidence="2">Uncharacterized protein</fullName>
    </submittedName>
</protein>
<sequence>MRQITLLSHLLLAGVVTIGLTGCDGGTPKTDDHDVSEQGHDHDEHGHPSEGPHHGSLIELGNEEYHAELVHDDEAGTVTIYLLDAAAKEPVAIDATEMTLNVTHDGEGAQFKLAAAEAAEGKASKFTSNETALAEALDEEGTETQLVVTIDGKQFRGEVAHDHDHEHDHGH</sequence>
<feature type="region of interest" description="Disordered" evidence="1">
    <location>
        <begin position="27"/>
        <end position="56"/>
    </location>
</feature>
<evidence type="ECO:0000256" key="1">
    <source>
        <dbReference type="SAM" id="MobiDB-lite"/>
    </source>
</evidence>
<evidence type="ECO:0000313" key="2">
    <source>
        <dbReference type="EMBL" id="PQO40406.1"/>
    </source>
</evidence>
<reference evidence="2 3" key="1">
    <citation type="submission" date="2018-02" db="EMBL/GenBank/DDBJ databases">
        <title>Comparative genomes isolates from brazilian mangrove.</title>
        <authorList>
            <person name="Araujo J.E."/>
            <person name="Taketani R.G."/>
            <person name="Silva M.C.P."/>
            <person name="Loureco M.V."/>
            <person name="Andreote F.D."/>
        </authorList>
    </citation>
    <scope>NUCLEOTIDE SEQUENCE [LARGE SCALE GENOMIC DNA]</scope>
    <source>
        <strain evidence="2 3">Hex-1 MGV</strain>
    </source>
</reference>
<comment type="caution">
    <text evidence="2">The sequence shown here is derived from an EMBL/GenBank/DDBJ whole genome shotgun (WGS) entry which is preliminary data.</text>
</comment>
<name>A0A2S8G7H2_9BACT</name>
<dbReference type="OrthoDB" id="276591at2"/>
<dbReference type="AlphaFoldDB" id="A0A2S8G7H2"/>
<evidence type="ECO:0000313" key="3">
    <source>
        <dbReference type="Proteomes" id="UP000238322"/>
    </source>
</evidence>
<dbReference type="Proteomes" id="UP000238322">
    <property type="component" value="Unassembled WGS sequence"/>
</dbReference>
<accession>A0A2S8G7H2</accession>
<dbReference type="EMBL" id="PUHY01000001">
    <property type="protein sequence ID" value="PQO40406.1"/>
    <property type="molecule type" value="Genomic_DNA"/>
</dbReference>
<dbReference type="RefSeq" id="WP_105327642.1">
    <property type="nucleotide sequence ID" value="NZ_PUHY01000001.1"/>
</dbReference>
<organism evidence="2 3">
    <name type="scientific">Blastopirellula marina</name>
    <dbReference type="NCBI Taxonomy" id="124"/>
    <lineage>
        <taxon>Bacteria</taxon>
        <taxon>Pseudomonadati</taxon>
        <taxon>Planctomycetota</taxon>
        <taxon>Planctomycetia</taxon>
        <taxon>Pirellulales</taxon>
        <taxon>Pirellulaceae</taxon>
        <taxon>Blastopirellula</taxon>
    </lineage>
</organism>
<gene>
    <name evidence="2" type="ORF">C5Y83_00250</name>
</gene>
<proteinExistence type="predicted"/>